<dbReference type="SMART" id="SM00450">
    <property type="entry name" value="RHOD"/>
    <property type="match status" value="1"/>
</dbReference>
<dbReference type="eggNOG" id="COG0607">
    <property type="taxonomic scope" value="Bacteria"/>
</dbReference>
<dbReference type="SUPFAM" id="SSF52821">
    <property type="entry name" value="Rhodanese/Cell cycle control phosphatase"/>
    <property type="match status" value="1"/>
</dbReference>
<keyword evidence="3" id="KW-1185">Reference proteome</keyword>
<protein>
    <recommendedName>
        <fullName evidence="1">Rhodanese domain-containing protein</fullName>
    </recommendedName>
</protein>
<evidence type="ECO:0000313" key="2">
    <source>
        <dbReference type="EMBL" id="AIF39839.1"/>
    </source>
</evidence>
<dbReference type="InterPro" id="IPR036873">
    <property type="entry name" value="Rhodanese-like_dom_sf"/>
</dbReference>
<organism evidence="2 3">
    <name type="scientific">Dermacoccus nishinomiyaensis</name>
    <dbReference type="NCBI Taxonomy" id="1274"/>
    <lineage>
        <taxon>Bacteria</taxon>
        <taxon>Bacillati</taxon>
        <taxon>Actinomycetota</taxon>
        <taxon>Actinomycetes</taxon>
        <taxon>Micrococcales</taxon>
        <taxon>Dermacoccaceae</taxon>
        <taxon>Dermacoccus</taxon>
    </lineage>
</organism>
<name>A0A075JD13_9MICO</name>
<dbReference type="Gene3D" id="3.40.250.10">
    <property type="entry name" value="Rhodanese-like domain"/>
    <property type="match status" value="1"/>
</dbReference>
<accession>A0A075JD13</accession>
<gene>
    <name evidence="2" type="ORF">HX89_01245</name>
</gene>
<evidence type="ECO:0000259" key="1">
    <source>
        <dbReference type="PROSITE" id="PS50206"/>
    </source>
</evidence>
<dbReference type="EMBL" id="CP008889">
    <property type="protein sequence ID" value="AIF39839.1"/>
    <property type="molecule type" value="Genomic_DNA"/>
</dbReference>
<sequence length="137" mass="15142">MPADGDRGSTAYLARVRQGWSRLTPRQAFDEQQRGAVIVDTRTAEHRAESANIPGALVIDRTVLEWRLDPSNAWRIPEASSWQTRYIVICRHGFSSSVAARALQDVGLVNATDVIGGYAAWVEARLPTTHAPADVRF</sequence>
<dbReference type="Pfam" id="PF00581">
    <property type="entry name" value="Rhodanese"/>
    <property type="match status" value="1"/>
</dbReference>
<proteinExistence type="predicted"/>
<dbReference type="HOGENOM" id="CLU_089574_6_0_11"/>
<dbReference type="Proteomes" id="UP000027986">
    <property type="component" value="Chromosome"/>
</dbReference>
<dbReference type="KEGG" id="dni:HX89_01245"/>
<reference evidence="2 3" key="1">
    <citation type="submission" date="2014-07" db="EMBL/GenBank/DDBJ databases">
        <title>Genome Sequencing of Dermacoccus nishinomiyaensis.</title>
        <authorList>
            <person name="Hong K.W."/>
            <person name="Chan K.G."/>
        </authorList>
    </citation>
    <scope>NUCLEOTIDE SEQUENCE [LARGE SCALE GENOMIC DNA]</scope>
    <source>
        <strain evidence="2 3">M25</strain>
    </source>
</reference>
<dbReference type="InterPro" id="IPR001763">
    <property type="entry name" value="Rhodanese-like_dom"/>
</dbReference>
<feature type="domain" description="Rhodanese" evidence="1">
    <location>
        <begin position="32"/>
        <end position="130"/>
    </location>
</feature>
<dbReference type="PROSITE" id="PS50206">
    <property type="entry name" value="RHODANESE_3"/>
    <property type="match status" value="1"/>
</dbReference>
<dbReference type="AlphaFoldDB" id="A0A075JD13"/>
<evidence type="ECO:0000313" key="3">
    <source>
        <dbReference type="Proteomes" id="UP000027986"/>
    </source>
</evidence>